<dbReference type="InterPro" id="IPR000014">
    <property type="entry name" value="PAS"/>
</dbReference>
<name>A0ABT3BII6_9RHOB</name>
<dbReference type="InterPro" id="IPR003594">
    <property type="entry name" value="HATPase_dom"/>
</dbReference>
<keyword evidence="6" id="KW-0472">Membrane</keyword>
<dbReference type="InterPro" id="IPR005467">
    <property type="entry name" value="His_kinase_dom"/>
</dbReference>
<evidence type="ECO:0000259" key="8">
    <source>
        <dbReference type="PROSITE" id="PS50110"/>
    </source>
</evidence>
<dbReference type="PROSITE" id="PS50109">
    <property type="entry name" value="HIS_KIN"/>
    <property type="match status" value="1"/>
</dbReference>
<dbReference type="InterPro" id="IPR011006">
    <property type="entry name" value="CheY-like_superfamily"/>
</dbReference>
<keyword evidence="10" id="KW-1185">Reference proteome</keyword>
<dbReference type="Gene3D" id="3.30.565.10">
    <property type="entry name" value="Histidine kinase-like ATPase, C-terminal domain"/>
    <property type="match status" value="1"/>
</dbReference>
<dbReference type="Pfam" id="PF00072">
    <property type="entry name" value="Response_reg"/>
    <property type="match status" value="1"/>
</dbReference>
<dbReference type="RefSeq" id="WP_263845618.1">
    <property type="nucleotide sequence ID" value="NZ_JALIEB010000014.1"/>
</dbReference>
<organism evidence="9 10">
    <name type="scientific">Roseobacter sinensis</name>
    <dbReference type="NCBI Taxonomy" id="2931391"/>
    <lineage>
        <taxon>Bacteria</taxon>
        <taxon>Pseudomonadati</taxon>
        <taxon>Pseudomonadota</taxon>
        <taxon>Alphaproteobacteria</taxon>
        <taxon>Rhodobacterales</taxon>
        <taxon>Roseobacteraceae</taxon>
        <taxon>Roseobacter</taxon>
    </lineage>
</organism>
<evidence type="ECO:0000256" key="5">
    <source>
        <dbReference type="SAM" id="MobiDB-lite"/>
    </source>
</evidence>
<reference evidence="9 10" key="1">
    <citation type="submission" date="2022-04" db="EMBL/GenBank/DDBJ databases">
        <title>Roseobacter sp. WL0113 is a bacterium isolated from neritic sediment.</title>
        <authorList>
            <person name="Wang L."/>
            <person name="He W."/>
            <person name="Zhang D.-F."/>
        </authorList>
    </citation>
    <scope>NUCLEOTIDE SEQUENCE [LARGE SCALE GENOMIC DNA]</scope>
    <source>
        <strain evidence="9 10">WL0113</strain>
    </source>
</reference>
<feature type="modified residue" description="4-aspartylphosphate" evidence="4">
    <location>
        <position position="624"/>
    </location>
</feature>
<dbReference type="Pfam" id="PF02518">
    <property type="entry name" value="HATPase_c"/>
    <property type="match status" value="1"/>
</dbReference>
<dbReference type="SUPFAM" id="SSF55874">
    <property type="entry name" value="ATPase domain of HSP90 chaperone/DNA topoisomerase II/histidine kinase"/>
    <property type="match status" value="1"/>
</dbReference>
<dbReference type="SMART" id="SM00387">
    <property type="entry name" value="HATPase_c"/>
    <property type="match status" value="1"/>
</dbReference>
<evidence type="ECO:0000256" key="3">
    <source>
        <dbReference type="ARBA" id="ARBA00022553"/>
    </source>
</evidence>
<dbReference type="CDD" id="cd00130">
    <property type="entry name" value="PAS"/>
    <property type="match status" value="1"/>
</dbReference>
<keyword evidence="3 4" id="KW-0597">Phosphoprotein</keyword>
<dbReference type="SUPFAM" id="SSF47384">
    <property type="entry name" value="Homodimeric domain of signal transducing histidine kinase"/>
    <property type="match status" value="1"/>
</dbReference>
<feature type="transmembrane region" description="Helical" evidence="6">
    <location>
        <begin position="54"/>
        <end position="76"/>
    </location>
</feature>
<dbReference type="InterPro" id="IPR035965">
    <property type="entry name" value="PAS-like_dom_sf"/>
</dbReference>
<dbReference type="Gene3D" id="3.40.50.2300">
    <property type="match status" value="1"/>
</dbReference>
<evidence type="ECO:0000313" key="10">
    <source>
        <dbReference type="Proteomes" id="UP001208690"/>
    </source>
</evidence>
<evidence type="ECO:0000256" key="2">
    <source>
        <dbReference type="ARBA" id="ARBA00012438"/>
    </source>
</evidence>
<sequence length="692" mass="76499">MMAGETGVETFFSPAMNVSMISGFSSLPGSGWGVMVPQPISELEEVADAFNRDALIIMSLGLALSFILAAAASFLLSSRIQFIEAHVSDLGAGHDVQNRMLPRSPIALRELKSLQAGVNAMARSTALAREEIQDRNRDLERSNADLRREIEERKTAQTQRSESEARFKSLFENAPIPIREEDVSGIKKAIDALDIADHEEFSRYLDDNPDFLERCRDLIVVVDANRASQAMHKYPSKELLKSSVVRTLSPDSMRVFRQTLEAIHAGKTSMSYELSIYPKEGDACRIAGNWTVLPGYEETYARLLLTSVDITERLKSEERLHKAQKMEAVGQLTGGIAHDFNNLLTVIGGNIELIVEDPHNASDYVQPVLRAVKQGGDLTQRLLAFSRQQPLTPRVIDLVHLVSEMIELFRRTLGDNVEISFKHAPDLWPARADPNQVQNALLNLAINARDAMPDGGALQITCENAHREDQDDEELEEGDYVKISVADTGTGMAPEVLSHVFEPFYTTKEVGMGSGLGLSMVYGFAKQSRGHAEIISQPGVGTTVSVLLPRADVPPEMTMLEEASKWRQRGRGQKILVLEDQPDVRAYLIRVLKLMGYEPLPASDAKSAHAVLTDHQDIVVALCDIMLPGGVSGIDFARSAIRMRPDLELIFMSGYPPRMSDEADVGEAESVVLNKPIDTVQLSEVLYRKAKR</sequence>
<keyword evidence="6" id="KW-1133">Transmembrane helix</keyword>
<dbReference type="PANTHER" id="PTHR43065">
    <property type="entry name" value="SENSOR HISTIDINE KINASE"/>
    <property type="match status" value="1"/>
</dbReference>
<evidence type="ECO:0000313" key="9">
    <source>
        <dbReference type="EMBL" id="MCV3273390.1"/>
    </source>
</evidence>
<dbReference type="GO" id="GO:0005524">
    <property type="term" value="F:ATP binding"/>
    <property type="evidence" value="ECO:0007669"/>
    <property type="project" value="UniProtKB-KW"/>
</dbReference>
<dbReference type="SMART" id="SM00448">
    <property type="entry name" value="REC"/>
    <property type="match status" value="1"/>
</dbReference>
<feature type="domain" description="Histidine kinase" evidence="7">
    <location>
        <begin position="335"/>
        <end position="552"/>
    </location>
</feature>
<keyword evidence="9" id="KW-0067">ATP-binding</keyword>
<proteinExistence type="predicted"/>
<dbReference type="InterPro" id="IPR001789">
    <property type="entry name" value="Sig_transdc_resp-reg_receiver"/>
</dbReference>
<dbReference type="EMBL" id="JALIEB010000014">
    <property type="protein sequence ID" value="MCV3273390.1"/>
    <property type="molecule type" value="Genomic_DNA"/>
</dbReference>
<dbReference type="EC" id="2.7.13.3" evidence="2"/>
<dbReference type="CDD" id="cd00082">
    <property type="entry name" value="HisKA"/>
    <property type="match status" value="1"/>
</dbReference>
<accession>A0ABT3BII6</accession>
<keyword evidence="9" id="KW-0547">Nucleotide-binding</keyword>
<dbReference type="InterPro" id="IPR036097">
    <property type="entry name" value="HisK_dim/P_sf"/>
</dbReference>
<dbReference type="Pfam" id="PF00512">
    <property type="entry name" value="HisKA"/>
    <property type="match status" value="1"/>
</dbReference>
<evidence type="ECO:0000259" key="7">
    <source>
        <dbReference type="PROSITE" id="PS50109"/>
    </source>
</evidence>
<evidence type="ECO:0000256" key="4">
    <source>
        <dbReference type="PROSITE-ProRule" id="PRU00169"/>
    </source>
</evidence>
<evidence type="ECO:0000256" key="6">
    <source>
        <dbReference type="SAM" id="Phobius"/>
    </source>
</evidence>
<dbReference type="InterPro" id="IPR003661">
    <property type="entry name" value="HisK_dim/P_dom"/>
</dbReference>
<feature type="domain" description="Response regulatory" evidence="8">
    <location>
        <begin position="574"/>
        <end position="690"/>
    </location>
</feature>
<feature type="region of interest" description="Disordered" evidence="5">
    <location>
        <begin position="133"/>
        <end position="164"/>
    </location>
</feature>
<dbReference type="PROSITE" id="PS50110">
    <property type="entry name" value="RESPONSE_REGULATORY"/>
    <property type="match status" value="1"/>
</dbReference>
<dbReference type="SUPFAM" id="SSF52172">
    <property type="entry name" value="CheY-like"/>
    <property type="match status" value="1"/>
</dbReference>
<comment type="caution">
    <text evidence="9">The sequence shown here is derived from an EMBL/GenBank/DDBJ whole genome shotgun (WGS) entry which is preliminary data.</text>
</comment>
<evidence type="ECO:0000256" key="1">
    <source>
        <dbReference type="ARBA" id="ARBA00000085"/>
    </source>
</evidence>
<dbReference type="SMART" id="SM00388">
    <property type="entry name" value="HisKA"/>
    <property type="match status" value="1"/>
</dbReference>
<dbReference type="InterPro" id="IPR004358">
    <property type="entry name" value="Sig_transdc_His_kin-like_C"/>
</dbReference>
<keyword evidence="6" id="KW-0812">Transmembrane</keyword>
<dbReference type="Gene3D" id="3.30.450.20">
    <property type="entry name" value="PAS domain"/>
    <property type="match status" value="1"/>
</dbReference>
<gene>
    <name evidence="9" type="ORF">MUB52_18310</name>
</gene>
<dbReference type="Gene3D" id="1.10.287.130">
    <property type="match status" value="1"/>
</dbReference>
<dbReference type="Proteomes" id="UP001208690">
    <property type="component" value="Unassembled WGS sequence"/>
</dbReference>
<dbReference type="SUPFAM" id="SSF55785">
    <property type="entry name" value="PYP-like sensor domain (PAS domain)"/>
    <property type="match status" value="1"/>
</dbReference>
<dbReference type="InterPro" id="IPR036890">
    <property type="entry name" value="HATPase_C_sf"/>
</dbReference>
<dbReference type="PANTHER" id="PTHR43065:SF42">
    <property type="entry name" value="TWO-COMPONENT SENSOR PPRA"/>
    <property type="match status" value="1"/>
</dbReference>
<comment type="catalytic activity">
    <reaction evidence="1">
        <text>ATP + protein L-histidine = ADP + protein N-phospho-L-histidine.</text>
        <dbReference type="EC" id="2.7.13.3"/>
    </reaction>
</comment>
<dbReference type="PRINTS" id="PR00344">
    <property type="entry name" value="BCTRLSENSOR"/>
</dbReference>
<protein>
    <recommendedName>
        <fullName evidence="2">histidine kinase</fullName>
        <ecNumber evidence="2">2.7.13.3</ecNumber>
    </recommendedName>
</protein>